<proteinExistence type="predicted"/>
<dbReference type="EMBL" id="JAOQAV010000009">
    <property type="protein sequence ID" value="KAJ4191315.1"/>
    <property type="molecule type" value="Genomic_DNA"/>
</dbReference>
<sequence length="173" mass="19219">MRDSPASTPTPSSSPAYIRHTSPTMLSIAPQEFQSQQPYYYMPYRSDSSPRQHPHPEIPYFNFANISPPPTLDSATTVAMAAAAAVNARSQQDASVAQALEIARESPDGSSDPTISKILEAALAQIWAKVQAHPDSYVMTRDEFAVFNFFQHRFTGDKTAVKARKRYWDNTHA</sequence>
<feature type="region of interest" description="Disordered" evidence="1">
    <location>
        <begin position="1"/>
        <end position="22"/>
    </location>
</feature>
<keyword evidence="3" id="KW-1185">Reference proteome</keyword>
<organism evidence="2 3">
    <name type="scientific">Fusarium falciforme</name>
    <dbReference type="NCBI Taxonomy" id="195108"/>
    <lineage>
        <taxon>Eukaryota</taxon>
        <taxon>Fungi</taxon>
        <taxon>Dikarya</taxon>
        <taxon>Ascomycota</taxon>
        <taxon>Pezizomycotina</taxon>
        <taxon>Sordariomycetes</taxon>
        <taxon>Hypocreomycetidae</taxon>
        <taxon>Hypocreales</taxon>
        <taxon>Nectriaceae</taxon>
        <taxon>Fusarium</taxon>
        <taxon>Fusarium solani species complex</taxon>
    </lineage>
</organism>
<gene>
    <name evidence="2" type="ORF">NW755_004497</name>
</gene>
<evidence type="ECO:0000313" key="3">
    <source>
        <dbReference type="Proteomes" id="UP001152087"/>
    </source>
</evidence>
<accession>A0A9W8R8Q2</accession>
<dbReference type="Proteomes" id="UP001152087">
    <property type="component" value="Unassembled WGS sequence"/>
</dbReference>
<protein>
    <submittedName>
        <fullName evidence="2">Uncharacterized protein</fullName>
    </submittedName>
</protein>
<feature type="compositionally biased region" description="Low complexity" evidence="1">
    <location>
        <begin position="1"/>
        <end position="16"/>
    </location>
</feature>
<name>A0A9W8R8Q2_9HYPO</name>
<reference evidence="2" key="1">
    <citation type="submission" date="2022-09" db="EMBL/GenBank/DDBJ databases">
        <title>Fusarium specimens isolated from Avocado Roots.</title>
        <authorList>
            <person name="Stajich J."/>
            <person name="Roper C."/>
            <person name="Heimlech-Rivalta G."/>
        </authorList>
    </citation>
    <scope>NUCLEOTIDE SEQUENCE</scope>
    <source>
        <strain evidence="2">A02</strain>
    </source>
</reference>
<evidence type="ECO:0000256" key="1">
    <source>
        <dbReference type="SAM" id="MobiDB-lite"/>
    </source>
</evidence>
<comment type="caution">
    <text evidence="2">The sequence shown here is derived from an EMBL/GenBank/DDBJ whole genome shotgun (WGS) entry which is preliminary data.</text>
</comment>
<dbReference type="AlphaFoldDB" id="A0A9W8R8Q2"/>
<evidence type="ECO:0000313" key="2">
    <source>
        <dbReference type="EMBL" id="KAJ4191315.1"/>
    </source>
</evidence>